<organism evidence="2 3">
    <name type="scientific">Coptotermes formosanus</name>
    <name type="common">Formosan subterranean termite</name>
    <dbReference type="NCBI Taxonomy" id="36987"/>
    <lineage>
        <taxon>Eukaryota</taxon>
        <taxon>Metazoa</taxon>
        <taxon>Ecdysozoa</taxon>
        <taxon>Arthropoda</taxon>
        <taxon>Hexapoda</taxon>
        <taxon>Insecta</taxon>
        <taxon>Pterygota</taxon>
        <taxon>Neoptera</taxon>
        <taxon>Polyneoptera</taxon>
        <taxon>Dictyoptera</taxon>
        <taxon>Blattodea</taxon>
        <taxon>Blattoidea</taxon>
        <taxon>Termitoidae</taxon>
        <taxon>Rhinotermitidae</taxon>
        <taxon>Coptotermes</taxon>
    </lineage>
</organism>
<evidence type="ECO:0000313" key="2">
    <source>
        <dbReference type="EMBL" id="GFG30456.1"/>
    </source>
</evidence>
<keyword evidence="3" id="KW-1185">Reference proteome</keyword>
<reference evidence="3" key="1">
    <citation type="submission" date="2020-01" db="EMBL/GenBank/DDBJ databases">
        <title>Draft genome sequence of the Termite Coptotermes fromosanus.</title>
        <authorList>
            <person name="Itakura S."/>
            <person name="Yosikawa Y."/>
            <person name="Umezawa K."/>
        </authorList>
    </citation>
    <scope>NUCLEOTIDE SEQUENCE [LARGE SCALE GENOMIC DNA]</scope>
</reference>
<accession>A0A6L2PDG6</accession>
<gene>
    <name evidence="2" type="ORF">Cfor_06737</name>
</gene>
<dbReference type="AlphaFoldDB" id="A0A6L2PDG6"/>
<dbReference type="Proteomes" id="UP000502823">
    <property type="component" value="Unassembled WGS sequence"/>
</dbReference>
<feature type="domain" description="Helix-turn-helix" evidence="1">
    <location>
        <begin position="82"/>
        <end position="136"/>
    </location>
</feature>
<dbReference type="Pfam" id="PF26215">
    <property type="entry name" value="HTH_animal"/>
    <property type="match status" value="1"/>
</dbReference>
<evidence type="ECO:0000313" key="3">
    <source>
        <dbReference type="Proteomes" id="UP000502823"/>
    </source>
</evidence>
<protein>
    <recommendedName>
        <fullName evidence="1">Helix-turn-helix domain-containing protein</fullName>
    </recommendedName>
</protein>
<dbReference type="InParanoid" id="A0A6L2PDG6"/>
<evidence type="ECO:0000259" key="1">
    <source>
        <dbReference type="Pfam" id="PF26215"/>
    </source>
</evidence>
<proteinExistence type="predicted"/>
<dbReference type="PANTHER" id="PTHR21301:SF10">
    <property type="entry name" value="REVERSE TRANSCRIPTASE DOMAIN-CONTAINING PROTEIN"/>
    <property type="match status" value="1"/>
</dbReference>
<dbReference type="InterPro" id="IPR058912">
    <property type="entry name" value="HTH_animal"/>
</dbReference>
<comment type="caution">
    <text evidence="2">The sequence shown here is derived from an EMBL/GenBank/DDBJ whole genome shotgun (WGS) entry which is preliminary data.</text>
</comment>
<dbReference type="EMBL" id="BLKM01007362">
    <property type="protein sequence ID" value="GFG30456.1"/>
    <property type="molecule type" value="Genomic_DNA"/>
</dbReference>
<sequence length="241" mass="28257">MANFYMEHFEQTALNTGINTSTLRYRYADTSVVWSHRKDALEEFLERLNNIYQNTKFTMETEEKGGLHFIDVLETYTYGPNLHAKSDHHPAQELAVLATLFRQARTQCGAESLGEELQHLKHVFKQNSYSHSEIRRVLQRNREPMLGKKKPMGIAMIPFLHIFSNKISRLLVKHDVRKIHIHKRKTLQILRSAKNGLEHKVPGEHRIPCECGKVYVRHSTRSIEERCKEHWGYMGLLQNKK</sequence>
<dbReference type="PANTHER" id="PTHR21301">
    <property type="entry name" value="REVERSE TRANSCRIPTASE"/>
    <property type="match status" value="1"/>
</dbReference>
<name>A0A6L2PDG6_COPFO</name>
<dbReference type="OrthoDB" id="10034600at2759"/>